<gene>
    <name evidence="2" type="ORF">ILUMI_11189</name>
</gene>
<accession>A0A8K0GCX9</accession>
<dbReference type="AlphaFoldDB" id="A0A8K0GCX9"/>
<dbReference type="SUPFAM" id="SSF53098">
    <property type="entry name" value="Ribonuclease H-like"/>
    <property type="match status" value="1"/>
</dbReference>
<dbReference type="InterPro" id="IPR050951">
    <property type="entry name" value="Retrovirus_Pol_polyprotein"/>
</dbReference>
<evidence type="ECO:0008006" key="4">
    <source>
        <dbReference type="Google" id="ProtNLM"/>
    </source>
</evidence>
<feature type="compositionally biased region" description="Polar residues" evidence="1">
    <location>
        <begin position="247"/>
        <end position="256"/>
    </location>
</feature>
<dbReference type="PANTHER" id="PTHR37984:SF5">
    <property type="entry name" value="PROTEIN NYNRIN-LIKE"/>
    <property type="match status" value="1"/>
</dbReference>
<evidence type="ECO:0000313" key="2">
    <source>
        <dbReference type="EMBL" id="KAF2894989.1"/>
    </source>
</evidence>
<evidence type="ECO:0000313" key="3">
    <source>
        <dbReference type="Proteomes" id="UP000801492"/>
    </source>
</evidence>
<dbReference type="EMBL" id="VTPC01006388">
    <property type="protein sequence ID" value="KAF2894989.1"/>
    <property type="molecule type" value="Genomic_DNA"/>
</dbReference>
<comment type="caution">
    <text evidence="2">The sequence shown here is derived from an EMBL/GenBank/DDBJ whole genome shotgun (WGS) entry which is preliminary data.</text>
</comment>
<dbReference type="GO" id="GO:0003676">
    <property type="term" value="F:nucleic acid binding"/>
    <property type="evidence" value="ECO:0007669"/>
    <property type="project" value="InterPro"/>
</dbReference>
<protein>
    <recommendedName>
        <fullName evidence="4">Integrase catalytic domain-containing protein</fullName>
    </recommendedName>
</protein>
<dbReference type="Gene3D" id="3.30.420.10">
    <property type="entry name" value="Ribonuclease H-like superfamily/Ribonuclease H"/>
    <property type="match status" value="1"/>
</dbReference>
<evidence type="ECO:0000256" key="1">
    <source>
        <dbReference type="SAM" id="MobiDB-lite"/>
    </source>
</evidence>
<organism evidence="2 3">
    <name type="scientific">Ignelater luminosus</name>
    <name type="common">Cucubano</name>
    <name type="synonym">Pyrophorus luminosus</name>
    <dbReference type="NCBI Taxonomy" id="2038154"/>
    <lineage>
        <taxon>Eukaryota</taxon>
        <taxon>Metazoa</taxon>
        <taxon>Ecdysozoa</taxon>
        <taxon>Arthropoda</taxon>
        <taxon>Hexapoda</taxon>
        <taxon>Insecta</taxon>
        <taxon>Pterygota</taxon>
        <taxon>Neoptera</taxon>
        <taxon>Endopterygota</taxon>
        <taxon>Coleoptera</taxon>
        <taxon>Polyphaga</taxon>
        <taxon>Elateriformia</taxon>
        <taxon>Elateroidea</taxon>
        <taxon>Elateridae</taxon>
        <taxon>Agrypninae</taxon>
        <taxon>Pyrophorini</taxon>
        <taxon>Ignelater</taxon>
    </lineage>
</organism>
<reference evidence="2" key="1">
    <citation type="submission" date="2019-08" db="EMBL/GenBank/DDBJ databases">
        <title>The genome of the North American firefly Photinus pyralis.</title>
        <authorList>
            <consortium name="Photinus pyralis genome working group"/>
            <person name="Fallon T.R."/>
            <person name="Sander Lower S.E."/>
            <person name="Weng J.-K."/>
        </authorList>
    </citation>
    <scope>NUCLEOTIDE SEQUENCE</scope>
    <source>
        <strain evidence="2">TRF0915ILg1</strain>
        <tissue evidence="2">Whole body</tissue>
    </source>
</reference>
<name>A0A8K0GCX9_IGNLU</name>
<keyword evidence="3" id="KW-1185">Reference proteome</keyword>
<feature type="compositionally biased region" description="Basic and acidic residues" evidence="1">
    <location>
        <begin position="228"/>
        <end position="246"/>
    </location>
</feature>
<dbReference type="Proteomes" id="UP000801492">
    <property type="component" value="Unassembled WGS sequence"/>
</dbReference>
<feature type="non-terminal residue" evidence="2">
    <location>
        <position position="256"/>
    </location>
</feature>
<proteinExistence type="predicted"/>
<dbReference type="OrthoDB" id="6776334at2759"/>
<feature type="region of interest" description="Disordered" evidence="1">
    <location>
        <begin position="228"/>
        <end position="256"/>
    </location>
</feature>
<dbReference type="PANTHER" id="PTHR37984">
    <property type="entry name" value="PROTEIN CBG26694"/>
    <property type="match status" value="1"/>
</dbReference>
<dbReference type="InterPro" id="IPR036397">
    <property type="entry name" value="RNaseH_sf"/>
</dbReference>
<sequence>MEDQDILMDDVDIYVNSVIQHVSAEMFSEDVIRKEQAEDSVIQTVIRGVHSSWKKERQNINATEYFKHRDDLKTTNGILMYRDRIPLTTTVAIQDYYSKYTDIRKLQKTANQAIVEYCKDVMSHHGIPTELRSDNGKQFDSQEFRRFAKEYGQQSNGLAESAVKLVKRILHMNKDPYIAFLAYRNTPLRCGASPAQLLFGRTLRERVPVTKNKLSPKLPNHKEIREKMVQEQQRQKNHYDQRHGVKDNTQLGKGDR</sequence>
<dbReference type="InterPro" id="IPR012337">
    <property type="entry name" value="RNaseH-like_sf"/>
</dbReference>